<evidence type="ECO:0000256" key="3">
    <source>
        <dbReference type="ARBA" id="ARBA00022729"/>
    </source>
</evidence>
<dbReference type="FunFam" id="3.90.70.10:FF:000067">
    <property type="entry name" value="Senescence-specific cysteine protease"/>
    <property type="match status" value="1"/>
</dbReference>
<keyword evidence="4" id="KW-0378">Hydrolase</keyword>
<evidence type="ECO:0000259" key="8">
    <source>
        <dbReference type="SMART" id="SM00645"/>
    </source>
</evidence>
<dbReference type="PANTHER" id="PTHR12411">
    <property type="entry name" value="CYSTEINE PROTEASE FAMILY C1-RELATED"/>
    <property type="match status" value="1"/>
</dbReference>
<evidence type="ECO:0000256" key="4">
    <source>
        <dbReference type="ARBA" id="ARBA00022801"/>
    </source>
</evidence>
<dbReference type="InterPro" id="IPR000169">
    <property type="entry name" value="Pept_cys_AS"/>
</dbReference>
<evidence type="ECO:0000313" key="10">
    <source>
        <dbReference type="EMBL" id="KAL3740209.1"/>
    </source>
</evidence>
<dbReference type="AlphaFoldDB" id="A0ABD3KJZ6"/>
<feature type="domain" description="Peptidase C1A papain C-terminal" evidence="8">
    <location>
        <begin position="126"/>
        <end position="339"/>
    </location>
</feature>
<reference evidence="10 11" key="1">
    <citation type="submission" date="2024-11" db="EMBL/GenBank/DDBJ databases">
        <title>Chromosome-level genome assembly of Eucalyptus globulus Labill. provides insights into its genome evolution.</title>
        <authorList>
            <person name="Li X."/>
        </authorList>
    </citation>
    <scope>NUCLEOTIDE SEQUENCE [LARGE SCALE GENOMIC DNA]</scope>
    <source>
        <strain evidence="10">CL2024</strain>
        <tissue evidence="10">Fresh tender leaves</tissue>
    </source>
</reference>
<comment type="caution">
    <text evidence="10">The sequence shown here is derived from an EMBL/GenBank/DDBJ whole genome shotgun (WGS) entry which is preliminary data.</text>
</comment>
<feature type="domain" description="Cathepsin propeptide inhibitor" evidence="9">
    <location>
        <begin position="39"/>
        <end position="96"/>
    </location>
</feature>
<dbReference type="Proteomes" id="UP001634007">
    <property type="component" value="Unassembled WGS sequence"/>
</dbReference>
<dbReference type="Gene3D" id="3.90.70.10">
    <property type="entry name" value="Cysteine proteinases"/>
    <property type="match status" value="1"/>
</dbReference>
<keyword evidence="5" id="KW-0788">Thiol protease</keyword>
<dbReference type="PROSITE" id="PS00639">
    <property type="entry name" value="THIOL_PROTEASE_HIS"/>
    <property type="match status" value="1"/>
</dbReference>
<keyword evidence="3 7" id="KW-0732">Signal</keyword>
<organism evidence="10 11">
    <name type="scientific">Eucalyptus globulus</name>
    <name type="common">Tasmanian blue gum</name>
    <dbReference type="NCBI Taxonomy" id="34317"/>
    <lineage>
        <taxon>Eukaryota</taxon>
        <taxon>Viridiplantae</taxon>
        <taxon>Streptophyta</taxon>
        <taxon>Embryophyta</taxon>
        <taxon>Tracheophyta</taxon>
        <taxon>Spermatophyta</taxon>
        <taxon>Magnoliopsida</taxon>
        <taxon>eudicotyledons</taxon>
        <taxon>Gunneridae</taxon>
        <taxon>Pentapetalae</taxon>
        <taxon>rosids</taxon>
        <taxon>malvids</taxon>
        <taxon>Myrtales</taxon>
        <taxon>Myrtaceae</taxon>
        <taxon>Myrtoideae</taxon>
        <taxon>Eucalypteae</taxon>
        <taxon>Eucalyptus</taxon>
    </lineage>
</organism>
<feature type="signal peptide" evidence="7">
    <location>
        <begin position="1"/>
        <end position="21"/>
    </location>
</feature>
<dbReference type="InterPro" id="IPR000668">
    <property type="entry name" value="Peptidase_C1A_C"/>
</dbReference>
<dbReference type="PRINTS" id="PR00705">
    <property type="entry name" value="PAPAIN"/>
</dbReference>
<dbReference type="InterPro" id="IPR038765">
    <property type="entry name" value="Papain-like_cys_pep_sf"/>
</dbReference>
<sequence length="340" mass="37728">MAFSLKSEFIVALALILNAWAWHATSVRTLHESNIAEQHEQWMAKYGRTYKDQEEKEKRRAIFKKHLQFIEDFNASGNRTFKLGINQFSDLTDDEFIQSHTGYLASKQVKSRRNASLSQQYPSGDVPESIDWVEKGAANPIKDQGQCGSCWAFSAVAAVEGITQIKSGKLPVLSEQQLIDCDTENNGCEGGLTVDAFRYIIQNQGITSEDTYTYQEMDGTCDSTKEAQQVAQITDFAEVQPGEDELLKAVAQQPVSVRIAGSGQEFRHYVGGVFNGDCGEKLNHAVVVVGYGTSEEGKFWKIRNSWGESWGEDGYMRIQRGGESSYGLCGLASHASYPIA</sequence>
<evidence type="ECO:0000259" key="9">
    <source>
        <dbReference type="SMART" id="SM00848"/>
    </source>
</evidence>
<dbReference type="InterPro" id="IPR039417">
    <property type="entry name" value="Peptidase_C1A_papain-like"/>
</dbReference>
<dbReference type="InterPro" id="IPR025660">
    <property type="entry name" value="Pept_his_AS"/>
</dbReference>
<dbReference type="Pfam" id="PF00112">
    <property type="entry name" value="Peptidase_C1"/>
    <property type="match status" value="1"/>
</dbReference>
<comment type="similarity">
    <text evidence="1">Belongs to the peptidase C1 family.</text>
</comment>
<accession>A0ABD3KJZ6</accession>
<dbReference type="SMART" id="SM00645">
    <property type="entry name" value="Pept_C1"/>
    <property type="match status" value="1"/>
</dbReference>
<protein>
    <submittedName>
        <fullName evidence="10">Uncharacterized protein</fullName>
    </submittedName>
</protein>
<evidence type="ECO:0000256" key="1">
    <source>
        <dbReference type="ARBA" id="ARBA00008455"/>
    </source>
</evidence>
<feature type="chain" id="PRO_5044789285" evidence="7">
    <location>
        <begin position="22"/>
        <end position="340"/>
    </location>
</feature>
<evidence type="ECO:0000256" key="7">
    <source>
        <dbReference type="SAM" id="SignalP"/>
    </source>
</evidence>
<dbReference type="EMBL" id="JBJKBG010000005">
    <property type="protein sequence ID" value="KAL3740209.1"/>
    <property type="molecule type" value="Genomic_DNA"/>
</dbReference>
<dbReference type="InterPro" id="IPR013201">
    <property type="entry name" value="Prot_inhib_I29"/>
</dbReference>
<dbReference type="GO" id="GO:0008234">
    <property type="term" value="F:cysteine-type peptidase activity"/>
    <property type="evidence" value="ECO:0007669"/>
    <property type="project" value="UniProtKB-KW"/>
</dbReference>
<dbReference type="GO" id="GO:0006508">
    <property type="term" value="P:proteolysis"/>
    <property type="evidence" value="ECO:0007669"/>
    <property type="project" value="UniProtKB-KW"/>
</dbReference>
<gene>
    <name evidence="10" type="ORF">ACJRO7_021480</name>
</gene>
<dbReference type="SMART" id="SM00848">
    <property type="entry name" value="Inhibitor_I29"/>
    <property type="match status" value="1"/>
</dbReference>
<evidence type="ECO:0000256" key="5">
    <source>
        <dbReference type="ARBA" id="ARBA00022807"/>
    </source>
</evidence>
<evidence type="ECO:0000256" key="6">
    <source>
        <dbReference type="ARBA" id="ARBA00023157"/>
    </source>
</evidence>
<dbReference type="CDD" id="cd02248">
    <property type="entry name" value="Peptidase_C1A"/>
    <property type="match status" value="1"/>
</dbReference>
<keyword evidence="11" id="KW-1185">Reference proteome</keyword>
<dbReference type="InterPro" id="IPR013128">
    <property type="entry name" value="Peptidase_C1A"/>
</dbReference>
<dbReference type="SUPFAM" id="SSF54001">
    <property type="entry name" value="Cysteine proteinases"/>
    <property type="match status" value="1"/>
</dbReference>
<evidence type="ECO:0000256" key="2">
    <source>
        <dbReference type="ARBA" id="ARBA00022670"/>
    </source>
</evidence>
<evidence type="ECO:0000313" key="11">
    <source>
        <dbReference type="Proteomes" id="UP001634007"/>
    </source>
</evidence>
<dbReference type="PROSITE" id="PS00139">
    <property type="entry name" value="THIOL_PROTEASE_CYS"/>
    <property type="match status" value="1"/>
</dbReference>
<dbReference type="Pfam" id="PF08246">
    <property type="entry name" value="Inhibitor_I29"/>
    <property type="match status" value="1"/>
</dbReference>
<proteinExistence type="inferred from homology"/>
<keyword evidence="6" id="KW-1015">Disulfide bond</keyword>
<name>A0ABD3KJZ6_EUCGL</name>
<keyword evidence="2" id="KW-0645">Protease</keyword>